<sequence>MSAVGVQSVSKLLLESYATVAAFSLMMYDYVLKLDSEVDLIWLRYIGMCYGIAPQHEAITWRPSSMVRENVGILSVHVYCDRATKQALALVNIYALYAITQVVSIALVQGIWLWPSRLMAMRVYCLLAKPKGLLPILIVGFIASQSLAIMGFVVAVRFDNNMEMYVFNGLHISIPSDHPDRAWVVPTKNGAMLAYQLLLTVLVLCYAWKRLPRRFWKAPVFSAGTLAEAVIYGNLVYFALAVTQLGLAAFTFVPESDGSVSYLRSLQMFSFLWICMAGPCMILGLRRRSEADVDGGSFAITKATEMRFARDSLHSIDIGMDMGNA</sequence>
<feature type="transmembrane region" description="Helical" evidence="1">
    <location>
        <begin position="12"/>
        <end position="31"/>
    </location>
</feature>
<keyword evidence="4" id="KW-1185">Reference proteome</keyword>
<feature type="transmembrane region" description="Helical" evidence="1">
    <location>
        <begin position="229"/>
        <end position="253"/>
    </location>
</feature>
<organism evidence="3 4">
    <name type="scientific">Coniophora puteana (strain RWD-64-598)</name>
    <name type="common">Brown rot fungus</name>
    <dbReference type="NCBI Taxonomy" id="741705"/>
    <lineage>
        <taxon>Eukaryota</taxon>
        <taxon>Fungi</taxon>
        <taxon>Dikarya</taxon>
        <taxon>Basidiomycota</taxon>
        <taxon>Agaricomycotina</taxon>
        <taxon>Agaricomycetes</taxon>
        <taxon>Agaricomycetidae</taxon>
        <taxon>Boletales</taxon>
        <taxon>Coniophorineae</taxon>
        <taxon>Coniophoraceae</taxon>
        <taxon>Coniophora</taxon>
    </lineage>
</organism>
<dbReference type="AlphaFoldDB" id="R7SEU6"/>
<keyword evidence="1" id="KW-0812">Transmembrane</keyword>
<keyword evidence="1" id="KW-1133">Transmembrane helix</keyword>
<dbReference type="KEGG" id="cput:CONPUDRAFT_78219"/>
<feature type="domain" description="DUF6533" evidence="2">
    <location>
        <begin position="17"/>
        <end position="44"/>
    </location>
</feature>
<dbReference type="InterPro" id="IPR045340">
    <property type="entry name" value="DUF6533"/>
</dbReference>
<dbReference type="Proteomes" id="UP000053558">
    <property type="component" value="Unassembled WGS sequence"/>
</dbReference>
<evidence type="ECO:0000313" key="3">
    <source>
        <dbReference type="EMBL" id="EIW74257.1"/>
    </source>
</evidence>
<evidence type="ECO:0000313" key="4">
    <source>
        <dbReference type="Proteomes" id="UP000053558"/>
    </source>
</evidence>
<proteinExistence type="predicted"/>
<dbReference type="RefSeq" id="XP_007775615.1">
    <property type="nucleotide sequence ID" value="XM_007777425.1"/>
</dbReference>
<name>R7SEU6_CONPW</name>
<dbReference type="Pfam" id="PF20151">
    <property type="entry name" value="DUF6533"/>
    <property type="match status" value="1"/>
</dbReference>
<feature type="transmembrane region" description="Helical" evidence="1">
    <location>
        <begin position="134"/>
        <end position="158"/>
    </location>
</feature>
<dbReference type="EMBL" id="JH711593">
    <property type="protein sequence ID" value="EIW74257.1"/>
    <property type="molecule type" value="Genomic_DNA"/>
</dbReference>
<feature type="transmembrane region" description="Helical" evidence="1">
    <location>
        <begin position="265"/>
        <end position="285"/>
    </location>
</feature>
<feature type="transmembrane region" description="Helical" evidence="1">
    <location>
        <begin position="190"/>
        <end position="208"/>
    </location>
</feature>
<evidence type="ECO:0000256" key="1">
    <source>
        <dbReference type="SAM" id="Phobius"/>
    </source>
</evidence>
<evidence type="ECO:0000259" key="2">
    <source>
        <dbReference type="Pfam" id="PF20151"/>
    </source>
</evidence>
<accession>R7SEU6</accession>
<dbReference type="GeneID" id="19209722"/>
<reference evidence="4" key="1">
    <citation type="journal article" date="2012" name="Science">
        <title>The Paleozoic origin of enzymatic lignin decomposition reconstructed from 31 fungal genomes.</title>
        <authorList>
            <person name="Floudas D."/>
            <person name="Binder M."/>
            <person name="Riley R."/>
            <person name="Barry K."/>
            <person name="Blanchette R.A."/>
            <person name="Henrissat B."/>
            <person name="Martinez A.T."/>
            <person name="Otillar R."/>
            <person name="Spatafora J.W."/>
            <person name="Yadav J.S."/>
            <person name="Aerts A."/>
            <person name="Benoit I."/>
            <person name="Boyd A."/>
            <person name="Carlson A."/>
            <person name="Copeland A."/>
            <person name="Coutinho P.M."/>
            <person name="de Vries R.P."/>
            <person name="Ferreira P."/>
            <person name="Findley K."/>
            <person name="Foster B."/>
            <person name="Gaskell J."/>
            <person name="Glotzer D."/>
            <person name="Gorecki P."/>
            <person name="Heitman J."/>
            <person name="Hesse C."/>
            <person name="Hori C."/>
            <person name="Igarashi K."/>
            <person name="Jurgens J.A."/>
            <person name="Kallen N."/>
            <person name="Kersten P."/>
            <person name="Kohler A."/>
            <person name="Kuees U."/>
            <person name="Kumar T.K.A."/>
            <person name="Kuo A."/>
            <person name="LaButti K."/>
            <person name="Larrondo L.F."/>
            <person name="Lindquist E."/>
            <person name="Ling A."/>
            <person name="Lombard V."/>
            <person name="Lucas S."/>
            <person name="Lundell T."/>
            <person name="Martin R."/>
            <person name="McLaughlin D.J."/>
            <person name="Morgenstern I."/>
            <person name="Morin E."/>
            <person name="Murat C."/>
            <person name="Nagy L.G."/>
            <person name="Nolan M."/>
            <person name="Ohm R.A."/>
            <person name="Patyshakuliyeva A."/>
            <person name="Rokas A."/>
            <person name="Ruiz-Duenas F.J."/>
            <person name="Sabat G."/>
            <person name="Salamov A."/>
            <person name="Samejima M."/>
            <person name="Schmutz J."/>
            <person name="Slot J.C."/>
            <person name="St John F."/>
            <person name="Stenlid J."/>
            <person name="Sun H."/>
            <person name="Sun S."/>
            <person name="Syed K."/>
            <person name="Tsang A."/>
            <person name="Wiebenga A."/>
            <person name="Young D."/>
            <person name="Pisabarro A."/>
            <person name="Eastwood D.C."/>
            <person name="Martin F."/>
            <person name="Cullen D."/>
            <person name="Grigoriev I.V."/>
            <person name="Hibbett D.S."/>
        </authorList>
    </citation>
    <scope>NUCLEOTIDE SEQUENCE [LARGE SCALE GENOMIC DNA]</scope>
    <source>
        <strain evidence="4">RWD-64-598 SS2</strain>
    </source>
</reference>
<gene>
    <name evidence="3" type="ORF">CONPUDRAFT_78219</name>
</gene>
<protein>
    <recommendedName>
        <fullName evidence="2">DUF6533 domain-containing protein</fullName>
    </recommendedName>
</protein>
<feature type="transmembrane region" description="Helical" evidence="1">
    <location>
        <begin position="94"/>
        <end position="114"/>
    </location>
</feature>
<keyword evidence="1" id="KW-0472">Membrane</keyword>